<sequence>MARSTNNFYDKDRKYVKARKPLLFLTLYYNNSRDFCNTHYAKFLQNRIIITTLQGEYDFNVGMMLKLIKSTPSYIINTIFLHIIKGFIQFKHINCKFSDNDGAGTGVDGGGDSGGRIQILFHTKLTMDPVGTSYGLTVCLTHLMNESILNALLRSCFQIYGALVREDVVVS</sequence>
<dbReference type="AlphaFoldDB" id="U9STK8"/>
<dbReference type="HOGENOM" id="CLU_1563709_0_0_1"/>
<evidence type="ECO:0000313" key="1">
    <source>
        <dbReference type="EMBL" id="ERZ99283.1"/>
    </source>
</evidence>
<organism evidence="1">
    <name type="scientific">Rhizophagus irregularis (strain DAOM 181602 / DAOM 197198 / MUCL 43194)</name>
    <name type="common">Arbuscular mycorrhizal fungus</name>
    <name type="synonym">Glomus intraradices</name>
    <dbReference type="NCBI Taxonomy" id="747089"/>
    <lineage>
        <taxon>Eukaryota</taxon>
        <taxon>Fungi</taxon>
        <taxon>Fungi incertae sedis</taxon>
        <taxon>Mucoromycota</taxon>
        <taxon>Glomeromycotina</taxon>
        <taxon>Glomeromycetes</taxon>
        <taxon>Glomerales</taxon>
        <taxon>Glomeraceae</taxon>
        <taxon>Rhizophagus</taxon>
    </lineage>
</organism>
<proteinExistence type="predicted"/>
<protein>
    <submittedName>
        <fullName evidence="1">Uncharacterized protein</fullName>
    </submittedName>
</protein>
<name>U9STK8_RHIID</name>
<dbReference type="EMBL" id="KI298086">
    <property type="protein sequence ID" value="ERZ99283.1"/>
    <property type="molecule type" value="Genomic_DNA"/>
</dbReference>
<reference evidence="1" key="1">
    <citation type="submission" date="2013-07" db="EMBL/GenBank/DDBJ databases">
        <title>The genome of an arbuscular mycorrhizal fungus provides insights into the evolution of the oldest plant symbiosis.</title>
        <authorList>
            <consortium name="DOE Joint Genome Institute"/>
            <person name="Tisserant E."/>
            <person name="Malbreil M."/>
            <person name="Kuo A."/>
            <person name="Kohler A."/>
            <person name="Symeonidi A."/>
            <person name="Balestrini R."/>
            <person name="Charron P."/>
            <person name="Duensing N."/>
            <person name="Frei-dit-Frey N."/>
            <person name="Gianinazzi-Pearson V."/>
            <person name="Gilbert B."/>
            <person name="Handa Y."/>
            <person name="Hijri M."/>
            <person name="Kaul R."/>
            <person name="Kawaguchi M."/>
            <person name="Krajinski F."/>
            <person name="Lammers P."/>
            <person name="Lapierre D."/>
            <person name="Masclaux F.G."/>
            <person name="Murat C."/>
            <person name="Morin E."/>
            <person name="Ndikumana S."/>
            <person name="Pagni M."/>
            <person name="Petitpierre D."/>
            <person name="Requena N."/>
            <person name="Rosikiewicz P."/>
            <person name="Riley R."/>
            <person name="Saito K."/>
            <person name="San Clemente H."/>
            <person name="Shapiro H."/>
            <person name="van Tuinen D."/>
            <person name="Becard G."/>
            <person name="Bonfante P."/>
            <person name="Paszkowski U."/>
            <person name="Shachar-Hill Y."/>
            <person name="Young J.P."/>
            <person name="Sanders I.R."/>
            <person name="Henrissat B."/>
            <person name="Rensing S.A."/>
            <person name="Grigoriev I.V."/>
            <person name="Corradi N."/>
            <person name="Roux C."/>
            <person name="Martin F."/>
        </authorList>
    </citation>
    <scope>NUCLEOTIDE SEQUENCE</scope>
    <source>
        <strain evidence="1">DAOM 197198</strain>
    </source>
</reference>
<gene>
    <name evidence="1" type="ORF">GLOINDRAFT_88057</name>
</gene>
<accession>U9STK8</accession>